<evidence type="ECO:0000313" key="1">
    <source>
        <dbReference type="EMBL" id="TCB60325.1"/>
    </source>
</evidence>
<dbReference type="EMBL" id="SJOA01000005">
    <property type="protein sequence ID" value="TCB60325.1"/>
    <property type="molecule type" value="Genomic_DNA"/>
</dbReference>
<dbReference type="Gene3D" id="3.30.420.10">
    <property type="entry name" value="Ribonuclease H-like superfamily/Ribonuclease H"/>
    <property type="match status" value="1"/>
</dbReference>
<dbReference type="InterPro" id="IPR036397">
    <property type="entry name" value="RNaseH_sf"/>
</dbReference>
<evidence type="ECO:0000313" key="2">
    <source>
        <dbReference type="Proteomes" id="UP000291380"/>
    </source>
</evidence>
<dbReference type="AlphaFoldDB" id="A0A4R0ENZ2"/>
<organism evidence="1 2">
    <name type="scientific">Acinetobacter terrae</name>
    <dbReference type="NCBI Taxonomy" id="2731247"/>
    <lineage>
        <taxon>Bacteria</taxon>
        <taxon>Pseudomonadati</taxon>
        <taxon>Pseudomonadota</taxon>
        <taxon>Gammaproteobacteria</taxon>
        <taxon>Moraxellales</taxon>
        <taxon>Moraxellaceae</taxon>
        <taxon>Acinetobacter</taxon>
        <taxon>Acinetobacter Taxon 24</taxon>
    </lineage>
</organism>
<proteinExistence type="predicted"/>
<dbReference type="RefSeq" id="WP_131270892.1">
    <property type="nucleotide sequence ID" value="NZ_SJOA01000005.1"/>
</dbReference>
<sequence>MKVIGFRSGSKSIRFAILEKNGENISLINSDKENELKIPITIKSEEDQIDWVYCEIERILRQNSNTDKIVVKMAEFTRSDTKVKRLISYFDAVILLNAKKANKEVTTKLYSQIGIKRMDVKEKSEAICGKTKQKWDEQIADAIYVAYSEF</sequence>
<protein>
    <recommendedName>
        <fullName evidence="3">Holliday junction resolvase RuvX</fullName>
    </recommendedName>
</protein>
<reference evidence="1 2" key="1">
    <citation type="submission" date="2019-02" db="EMBL/GenBank/DDBJ databases">
        <title>High diversity of culturable Acinetobacter species in natural soil and water ecosystems.</title>
        <authorList>
            <person name="Radolfova-Krizova L."/>
            <person name="Nemec A."/>
        </authorList>
    </citation>
    <scope>NUCLEOTIDE SEQUENCE [LARGE SCALE GENOMIC DNA]</scope>
    <source>
        <strain evidence="1 2">ANC 4281</strain>
    </source>
</reference>
<name>A0A4R0ENZ2_9GAMM</name>
<accession>A0A4R0ENZ2</accession>
<dbReference type="Proteomes" id="UP000291380">
    <property type="component" value="Unassembled WGS sequence"/>
</dbReference>
<evidence type="ECO:0008006" key="3">
    <source>
        <dbReference type="Google" id="ProtNLM"/>
    </source>
</evidence>
<comment type="caution">
    <text evidence="1">The sequence shown here is derived from an EMBL/GenBank/DDBJ whole genome shotgun (WGS) entry which is preliminary data.</text>
</comment>
<dbReference type="OrthoDB" id="8452200at2"/>
<gene>
    <name evidence="1" type="ORF">E0H85_06020</name>
</gene>
<dbReference type="GO" id="GO:0003676">
    <property type="term" value="F:nucleic acid binding"/>
    <property type="evidence" value="ECO:0007669"/>
    <property type="project" value="InterPro"/>
</dbReference>